<keyword evidence="6 7" id="KW-0472">Membrane</keyword>
<comment type="subcellular location">
    <subcellularLocation>
        <location evidence="1">Cell membrane</location>
        <topology evidence="1">Multi-pass membrane protein</topology>
    </subcellularLocation>
</comment>
<feature type="transmembrane region" description="Helical" evidence="7">
    <location>
        <begin position="167"/>
        <end position="186"/>
    </location>
</feature>
<dbReference type="PANTHER" id="PTHR42718:SF46">
    <property type="entry name" value="BLR6921 PROTEIN"/>
    <property type="match status" value="1"/>
</dbReference>
<dbReference type="InterPro" id="IPR011701">
    <property type="entry name" value="MFS"/>
</dbReference>
<dbReference type="AlphaFoldDB" id="A0A2N4U3T2"/>
<dbReference type="PROSITE" id="PS50850">
    <property type="entry name" value="MFS"/>
    <property type="match status" value="1"/>
</dbReference>
<evidence type="ECO:0000256" key="7">
    <source>
        <dbReference type="SAM" id="Phobius"/>
    </source>
</evidence>
<dbReference type="GO" id="GO:0005886">
    <property type="term" value="C:plasma membrane"/>
    <property type="evidence" value="ECO:0007669"/>
    <property type="project" value="UniProtKB-SubCell"/>
</dbReference>
<evidence type="ECO:0000313" key="9">
    <source>
        <dbReference type="EMBL" id="PLC49667.1"/>
    </source>
</evidence>
<reference evidence="9 10" key="1">
    <citation type="submission" date="2017-10" db="EMBL/GenBank/DDBJ databases">
        <title>Two draft genome sequences of Pusillimonas sp. strains isolated from a nitrate- and radionuclide-contaminated groundwater in Russia.</title>
        <authorList>
            <person name="Grouzdev D.S."/>
            <person name="Tourova T.P."/>
            <person name="Goeva M.A."/>
            <person name="Babich T.L."/>
            <person name="Sokolova D.S."/>
            <person name="Abdullin R."/>
            <person name="Poltaraus A.B."/>
            <person name="Toshchakov S.V."/>
            <person name="Nazina T.N."/>
        </authorList>
    </citation>
    <scope>NUCLEOTIDE SEQUENCE [LARGE SCALE GENOMIC DNA]</scope>
    <source>
        <strain evidence="9 10">JR1/69-3-13</strain>
    </source>
</reference>
<feature type="transmembrane region" description="Helical" evidence="7">
    <location>
        <begin position="246"/>
        <end position="268"/>
    </location>
</feature>
<evidence type="ECO:0000256" key="6">
    <source>
        <dbReference type="ARBA" id="ARBA00023136"/>
    </source>
</evidence>
<dbReference type="PANTHER" id="PTHR42718">
    <property type="entry name" value="MAJOR FACILITATOR SUPERFAMILY MULTIDRUG TRANSPORTER MFSC"/>
    <property type="match status" value="1"/>
</dbReference>
<evidence type="ECO:0000256" key="1">
    <source>
        <dbReference type="ARBA" id="ARBA00004651"/>
    </source>
</evidence>
<proteinExistence type="predicted"/>
<evidence type="ECO:0000256" key="3">
    <source>
        <dbReference type="ARBA" id="ARBA00022475"/>
    </source>
</evidence>
<feature type="transmembrane region" description="Helical" evidence="7">
    <location>
        <begin position="12"/>
        <end position="32"/>
    </location>
</feature>
<feature type="transmembrane region" description="Helical" evidence="7">
    <location>
        <begin position="81"/>
        <end position="99"/>
    </location>
</feature>
<feature type="transmembrane region" description="Helical" evidence="7">
    <location>
        <begin position="302"/>
        <end position="319"/>
    </location>
</feature>
<dbReference type="CDD" id="cd17324">
    <property type="entry name" value="MFS_NepI_like"/>
    <property type="match status" value="1"/>
</dbReference>
<dbReference type="SUPFAM" id="SSF103473">
    <property type="entry name" value="MFS general substrate transporter"/>
    <property type="match status" value="1"/>
</dbReference>
<feature type="transmembrane region" description="Helical" evidence="7">
    <location>
        <begin position="105"/>
        <end position="127"/>
    </location>
</feature>
<evidence type="ECO:0000313" key="10">
    <source>
        <dbReference type="Proteomes" id="UP000234190"/>
    </source>
</evidence>
<feature type="transmembrane region" description="Helical" evidence="7">
    <location>
        <begin position="280"/>
        <end position="296"/>
    </location>
</feature>
<evidence type="ECO:0000259" key="8">
    <source>
        <dbReference type="PROSITE" id="PS50850"/>
    </source>
</evidence>
<evidence type="ECO:0000256" key="5">
    <source>
        <dbReference type="ARBA" id="ARBA00022989"/>
    </source>
</evidence>
<dbReference type="Pfam" id="PF07690">
    <property type="entry name" value="MFS_1"/>
    <property type="match status" value="1"/>
</dbReference>
<sequence length="395" mass="41676">MVDTTSQQSKTAHGSFFLVACAGFASMVGMRICDALLPDLAESFQVSTGVAAGSISLFVIAYGVLQLVYGPLGDRYGKQRVISFAVAASALLNLALVFAPSMSAIIILRGMAGAATAGIIPLSMAYIGDSVPYAERQGVLAKFMSATILGMICGQWAGGIFADMLNWQAAFGVLALLFGAVAFMLLRSLPPKEPVNPNRQSFLRQMGNVLGIPWARRILLIALIEGGFVFSALVFIPIYLHERFALPMTAAGAIVALYGVGGLVYTFFARRLLGRFGERGLALNGGLLMGTGFAMLAFGPHWAWAIPSCLISGLGFYMMHNTLQANATQMAPATRGTAVSLFACSLFLGQSLGIGAISVLIDEYGVGAAFIASMTALPLLGFWFANSISRRPVPV</sequence>
<dbReference type="GO" id="GO:0022857">
    <property type="term" value="F:transmembrane transporter activity"/>
    <property type="evidence" value="ECO:0007669"/>
    <property type="project" value="InterPro"/>
</dbReference>
<dbReference type="Gene3D" id="1.20.1250.20">
    <property type="entry name" value="MFS general substrate transporter like domains"/>
    <property type="match status" value="1"/>
</dbReference>
<organism evidence="9 10">
    <name type="scientific">Pollutimonas subterranea</name>
    <dbReference type="NCBI Taxonomy" id="2045210"/>
    <lineage>
        <taxon>Bacteria</taxon>
        <taxon>Pseudomonadati</taxon>
        <taxon>Pseudomonadota</taxon>
        <taxon>Betaproteobacteria</taxon>
        <taxon>Burkholderiales</taxon>
        <taxon>Alcaligenaceae</taxon>
        <taxon>Pollutimonas</taxon>
    </lineage>
</organism>
<dbReference type="OrthoDB" id="9814303at2"/>
<feature type="transmembrane region" description="Helical" evidence="7">
    <location>
        <begin position="367"/>
        <end position="385"/>
    </location>
</feature>
<keyword evidence="5 7" id="KW-1133">Transmembrane helix</keyword>
<feature type="domain" description="Major facilitator superfamily (MFS) profile" evidence="8">
    <location>
        <begin position="15"/>
        <end position="390"/>
    </location>
</feature>
<comment type="caution">
    <text evidence="9">The sequence shown here is derived from an EMBL/GenBank/DDBJ whole genome shotgun (WGS) entry which is preliminary data.</text>
</comment>
<feature type="transmembrane region" description="Helical" evidence="7">
    <location>
        <begin position="339"/>
        <end position="361"/>
    </location>
</feature>
<feature type="transmembrane region" description="Helical" evidence="7">
    <location>
        <begin position="218"/>
        <end position="240"/>
    </location>
</feature>
<evidence type="ECO:0000256" key="2">
    <source>
        <dbReference type="ARBA" id="ARBA00022448"/>
    </source>
</evidence>
<dbReference type="EMBL" id="PDNW01000009">
    <property type="protein sequence ID" value="PLC49667.1"/>
    <property type="molecule type" value="Genomic_DNA"/>
</dbReference>
<dbReference type="InterPro" id="IPR036259">
    <property type="entry name" value="MFS_trans_sf"/>
</dbReference>
<name>A0A2N4U3T2_9BURK</name>
<feature type="transmembrane region" description="Helical" evidence="7">
    <location>
        <begin position="139"/>
        <end position="161"/>
    </location>
</feature>
<feature type="transmembrane region" description="Helical" evidence="7">
    <location>
        <begin position="44"/>
        <end position="69"/>
    </location>
</feature>
<keyword evidence="10" id="KW-1185">Reference proteome</keyword>
<evidence type="ECO:0000256" key="4">
    <source>
        <dbReference type="ARBA" id="ARBA00022692"/>
    </source>
</evidence>
<protein>
    <submittedName>
        <fullName evidence="9">MFS transporter</fullName>
    </submittedName>
</protein>
<keyword evidence="4 7" id="KW-0812">Transmembrane</keyword>
<dbReference type="Proteomes" id="UP000234190">
    <property type="component" value="Unassembled WGS sequence"/>
</dbReference>
<dbReference type="InterPro" id="IPR020846">
    <property type="entry name" value="MFS_dom"/>
</dbReference>
<gene>
    <name evidence="9" type="ORF">CR159_12160</name>
</gene>
<keyword evidence="3" id="KW-1003">Cell membrane</keyword>
<keyword evidence="2" id="KW-0813">Transport</keyword>
<accession>A0A2N4U3T2</accession>